<keyword evidence="3" id="KW-1185">Reference proteome</keyword>
<protein>
    <submittedName>
        <fullName evidence="2">Uncharacterized protein</fullName>
    </submittedName>
</protein>
<evidence type="ECO:0000313" key="3">
    <source>
        <dbReference type="Proteomes" id="UP000625711"/>
    </source>
</evidence>
<gene>
    <name evidence="2" type="ORF">GWI33_007285</name>
</gene>
<dbReference type="GO" id="GO:0003677">
    <property type="term" value="F:DNA binding"/>
    <property type="evidence" value="ECO:0007669"/>
    <property type="project" value="InterPro"/>
</dbReference>
<feature type="non-terminal residue" evidence="2">
    <location>
        <position position="200"/>
    </location>
</feature>
<organism evidence="2 3">
    <name type="scientific">Rhynchophorus ferrugineus</name>
    <name type="common">Red palm weevil</name>
    <name type="synonym">Curculio ferrugineus</name>
    <dbReference type="NCBI Taxonomy" id="354439"/>
    <lineage>
        <taxon>Eukaryota</taxon>
        <taxon>Metazoa</taxon>
        <taxon>Ecdysozoa</taxon>
        <taxon>Arthropoda</taxon>
        <taxon>Hexapoda</taxon>
        <taxon>Insecta</taxon>
        <taxon>Pterygota</taxon>
        <taxon>Neoptera</taxon>
        <taxon>Endopterygota</taxon>
        <taxon>Coleoptera</taxon>
        <taxon>Polyphaga</taxon>
        <taxon>Cucujiformia</taxon>
        <taxon>Curculionidae</taxon>
        <taxon>Dryophthorinae</taxon>
        <taxon>Rhynchophorus</taxon>
    </lineage>
</organism>
<dbReference type="InterPro" id="IPR009057">
    <property type="entry name" value="Homeodomain-like_sf"/>
</dbReference>
<dbReference type="Gene3D" id="1.10.10.60">
    <property type="entry name" value="Homeodomain-like"/>
    <property type="match status" value="1"/>
</dbReference>
<dbReference type="CDD" id="cd00086">
    <property type="entry name" value="homeodomain"/>
    <property type="match status" value="1"/>
</dbReference>
<dbReference type="SUPFAM" id="SSF46689">
    <property type="entry name" value="Homeodomain-like"/>
    <property type="match status" value="1"/>
</dbReference>
<dbReference type="GO" id="GO:0005634">
    <property type="term" value="C:nucleus"/>
    <property type="evidence" value="ECO:0007669"/>
    <property type="project" value="UniProtKB-SubCell"/>
</dbReference>
<accession>A0A834MA73</accession>
<dbReference type="AlphaFoldDB" id="A0A834MA73"/>
<dbReference type="EMBL" id="JAACXV010001998">
    <property type="protein sequence ID" value="KAF7277436.1"/>
    <property type="molecule type" value="Genomic_DNA"/>
</dbReference>
<sequence length="200" mass="22677">VVTLTKIDSALSQTTLYEELALYLRFTRTQVRTLPTRISSATSSREEIKSKRIKFTEQQRTALELEYRKEPYIGAIRKAELAEEFSVHQRALQAQGVTAYVPNHGWDIPAVPITPQVQRVGVSMTNGFTDNLGVRRIEPMNENHKYVLAYQPIICPTPPQCSREFTMNITNDSYPVNIGEKLSMNDQCSSSQGNIILKNK</sequence>
<dbReference type="InterPro" id="IPR001356">
    <property type="entry name" value="HD"/>
</dbReference>
<dbReference type="Proteomes" id="UP000625711">
    <property type="component" value="Unassembled WGS sequence"/>
</dbReference>
<comment type="subcellular location">
    <subcellularLocation>
        <location evidence="1">Nucleus</location>
    </subcellularLocation>
</comment>
<reference evidence="2" key="1">
    <citation type="submission" date="2020-08" db="EMBL/GenBank/DDBJ databases">
        <title>Genome sequencing and assembly of the red palm weevil Rhynchophorus ferrugineus.</title>
        <authorList>
            <person name="Dias G.B."/>
            <person name="Bergman C.M."/>
            <person name="Manee M."/>
        </authorList>
    </citation>
    <scope>NUCLEOTIDE SEQUENCE</scope>
    <source>
        <strain evidence="2">AA-2017</strain>
        <tissue evidence="2">Whole larva</tissue>
    </source>
</reference>
<comment type="caution">
    <text evidence="2">The sequence shown here is derived from an EMBL/GenBank/DDBJ whole genome shotgun (WGS) entry which is preliminary data.</text>
</comment>
<evidence type="ECO:0000256" key="1">
    <source>
        <dbReference type="ARBA" id="ARBA00004123"/>
    </source>
</evidence>
<name>A0A834MA73_RHYFE</name>
<evidence type="ECO:0000313" key="2">
    <source>
        <dbReference type="EMBL" id="KAF7277436.1"/>
    </source>
</evidence>
<proteinExistence type="predicted"/>